<comment type="pathway">
    <text evidence="1">Lipid metabolism.</text>
</comment>
<dbReference type="InterPro" id="IPR002123">
    <property type="entry name" value="Plipid/glycerol_acylTrfase"/>
</dbReference>
<name>A0A7H1NUY4_9PROT</name>
<dbReference type="SMART" id="SM00563">
    <property type="entry name" value="PlsC"/>
    <property type="match status" value="1"/>
</dbReference>
<proteinExistence type="predicted"/>
<dbReference type="GO" id="GO:0006654">
    <property type="term" value="P:phosphatidic acid biosynthetic process"/>
    <property type="evidence" value="ECO:0007669"/>
    <property type="project" value="TreeGrafter"/>
</dbReference>
<keyword evidence="2 6" id="KW-0808">Transferase</keyword>
<dbReference type="CDD" id="cd07989">
    <property type="entry name" value="LPLAT_AGPAT-like"/>
    <property type="match status" value="1"/>
</dbReference>
<evidence type="ECO:0000256" key="1">
    <source>
        <dbReference type="ARBA" id="ARBA00005189"/>
    </source>
</evidence>
<evidence type="ECO:0000313" key="6">
    <source>
        <dbReference type="EMBL" id="QNT79594.1"/>
    </source>
</evidence>
<dbReference type="PANTHER" id="PTHR10434:SF11">
    <property type="entry name" value="1-ACYL-SN-GLYCEROL-3-PHOSPHATE ACYLTRANSFERASE"/>
    <property type="match status" value="1"/>
</dbReference>
<gene>
    <name evidence="6" type="ORF">JGUZn3_23940</name>
</gene>
<accession>A0A7H1NUY4</accession>
<dbReference type="SUPFAM" id="SSF69593">
    <property type="entry name" value="Glycerol-3-phosphate (1)-acyltransferase"/>
    <property type="match status" value="1"/>
</dbReference>
<organism evidence="6 7">
    <name type="scientific">Entomobacter blattae</name>
    <dbReference type="NCBI Taxonomy" id="2762277"/>
    <lineage>
        <taxon>Bacteria</taxon>
        <taxon>Pseudomonadati</taxon>
        <taxon>Pseudomonadota</taxon>
        <taxon>Alphaproteobacteria</taxon>
        <taxon>Acetobacterales</taxon>
        <taxon>Acetobacteraceae</taxon>
        <taxon>Entomobacter</taxon>
    </lineage>
</organism>
<evidence type="ECO:0000256" key="2">
    <source>
        <dbReference type="ARBA" id="ARBA00022679"/>
    </source>
</evidence>
<dbReference type="Proteomes" id="UP000516349">
    <property type="component" value="Chromosome"/>
</dbReference>
<dbReference type="AlphaFoldDB" id="A0A7H1NUY4"/>
<sequence length="234" mass="26619">MTLIRSIIFLLYFIMLTLMMGVLAFIIRWFIPHYALAYAKCWTALSIFGLKWICHIQIDVQGLEKLPQDRPFLIASQHQSAFDTLVWMNILSRPAYIMKHELTRIPLLGPMLLLAGMIPIDRKGGSAALRKLTATAIEKAAQGFQIIIFPQGTRTSYGEHLPIQPGIALLAKETKLPIFPVITNSGLHWPKKGILKFRGTIYIRVGLPLSPTLPRKELLTTLQETWEKMEKQPF</sequence>
<dbReference type="KEGG" id="ebla:JGUZn3_23940"/>
<keyword evidence="4" id="KW-1133">Transmembrane helix</keyword>
<evidence type="ECO:0000313" key="7">
    <source>
        <dbReference type="Proteomes" id="UP000516349"/>
    </source>
</evidence>
<feature type="domain" description="Phospholipid/glycerol acyltransferase" evidence="5">
    <location>
        <begin position="72"/>
        <end position="186"/>
    </location>
</feature>
<evidence type="ECO:0000256" key="4">
    <source>
        <dbReference type="SAM" id="Phobius"/>
    </source>
</evidence>
<dbReference type="PANTHER" id="PTHR10434">
    <property type="entry name" value="1-ACYL-SN-GLYCEROL-3-PHOSPHATE ACYLTRANSFERASE"/>
    <property type="match status" value="1"/>
</dbReference>
<dbReference type="GO" id="GO:0003841">
    <property type="term" value="F:1-acylglycerol-3-phosphate O-acyltransferase activity"/>
    <property type="evidence" value="ECO:0007669"/>
    <property type="project" value="TreeGrafter"/>
</dbReference>
<feature type="transmembrane region" description="Helical" evidence="4">
    <location>
        <begin position="7"/>
        <end position="31"/>
    </location>
</feature>
<reference evidence="6 7" key="1">
    <citation type="submission" date="2020-08" db="EMBL/GenBank/DDBJ databases">
        <title>Complete genome sequence of Entomobacter blattae G55GP.</title>
        <authorList>
            <person name="Poehlein A."/>
            <person name="Guzman J."/>
            <person name="Daniel R."/>
            <person name="Vilcinskas A."/>
        </authorList>
    </citation>
    <scope>NUCLEOTIDE SEQUENCE [LARGE SCALE GENOMIC DNA]</scope>
    <source>
        <strain evidence="6 7">G55GP</strain>
    </source>
</reference>
<keyword evidence="7" id="KW-1185">Reference proteome</keyword>
<dbReference type="Pfam" id="PF01553">
    <property type="entry name" value="Acyltransferase"/>
    <property type="match status" value="1"/>
</dbReference>
<evidence type="ECO:0000259" key="5">
    <source>
        <dbReference type="SMART" id="SM00563"/>
    </source>
</evidence>
<keyword evidence="4" id="KW-0472">Membrane</keyword>
<keyword evidence="3 6" id="KW-0012">Acyltransferase</keyword>
<evidence type="ECO:0000256" key="3">
    <source>
        <dbReference type="ARBA" id="ARBA00023315"/>
    </source>
</evidence>
<dbReference type="EMBL" id="CP060244">
    <property type="protein sequence ID" value="QNT79594.1"/>
    <property type="molecule type" value="Genomic_DNA"/>
</dbReference>
<keyword evidence="4" id="KW-0812">Transmembrane</keyword>
<protein>
    <submittedName>
        <fullName evidence="6">Acyltransferase</fullName>
    </submittedName>
</protein>